<accession>A0A135YVQ0</accession>
<sequence>MKKLFDYDFGQDKDLDYPFMDREIAYRVIRNRLYKFDYYVEYEKIINNAMDTEIEEINIAPIELADQLFEATTTKKMPMAIFLFVEKCFKDFYYQAHDRSYSYKIARLYYDEIYGNVDYKKAFKYFKKADKDNIGYAILNLGECYLLGRGTEKNYRKAYQCFAAYTILVPSPEATMYLGDMYRHGYYVDKDIALSNEFYIKAEKIVKEEFSTGHRHYLGDLFYRLGNAYYKMAESEPDMYLRAYYYYNSALLEYNKNKIHCVRGADDGINRVVKASRKIIKKLNEFYKYKNANENDYKPFFNLDILGEEF</sequence>
<dbReference type="AlphaFoldDB" id="A0A135YVQ0"/>
<proteinExistence type="predicted"/>
<name>A0A135YVQ0_9FIRM</name>
<dbReference type="EMBL" id="LSQZ01000022">
    <property type="protein sequence ID" value="KXI13484.1"/>
    <property type="molecule type" value="Genomic_DNA"/>
</dbReference>
<evidence type="ECO:0000313" key="2">
    <source>
        <dbReference type="Proteomes" id="UP000070326"/>
    </source>
</evidence>
<comment type="caution">
    <text evidence="1">The sequence shown here is derived from an EMBL/GenBank/DDBJ whole genome shotgun (WGS) entry which is preliminary data.</text>
</comment>
<organism evidence="1 2">
    <name type="scientific">Peptostreptococcus anaerobius</name>
    <dbReference type="NCBI Taxonomy" id="1261"/>
    <lineage>
        <taxon>Bacteria</taxon>
        <taxon>Bacillati</taxon>
        <taxon>Bacillota</taxon>
        <taxon>Clostridia</taxon>
        <taxon>Peptostreptococcales</taxon>
        <taxon>Peptostreptococcaceae</taxon>
        <taxon>Peptostreptococcus</taxon>
    </lineage>
</organism>
<gene>
    <name evidence="1" type="ORF">HMPREF3195_00727</name>
</gene>
<dbReference type="PATRIC" id="fig|1261.5.peg.733"/>
<evidence type="ECO:0000313" key="1">
    <source>
        <dbReference type="EMBL" id="KXI13484.1"/>
    </source>
</evidence>
<dbReference type="InterPro" id="IPR011990">
    <property type="entry name" value="TPR-like_helical_dom_sf"/>
</dbReference>
<dbReference type="Proteomes" id="UP000070326">
    <property type="component" value="Unassembled WGS sequence"/>
</dbReference>
<dbReference type="eggNOG" id="ENOG502ZJ8J">
    <property type="taxonomic scope" value="Bacteria"/>
</dbReference>
<dbReference type="Pfam" id="PF08238">
    <property type="entry name" value="Sel1"/>
    <property type="match status" value="3"/>
</dbReference>
<dbReference type="SMART" id="SM00671">
    <property type="entry name" value="SEL1"/>
    <property type="match status" value="3"/>
</dbReference>
<dbReference type="RefSeq" id="WP_021934620.1">
    <property type="nucleotide sequence ID" value="NZ_JADMXM010000007.1"/>
</dbReference>
<dbReference type="InterPro" id="IPR006597">
    <property type="entry name" value="Sel1-like"/>
</dbReference>
<reference evidence="1 2" key="1">
    <citation type="submission" date="2016-02" db="EMBL/GenBank/DDBJ databases">
        <authorList>
            <person name="Wen L."/>
            <person name="He K."/>
            <person name="Yang H."/>
        </authorList>
    </citation>
    <scope>NUCLEOTIDE SEQUENCE [LARGE SCALE GENOMIC DNA]</scope>
    <source>
        <strain evidence="1 2">MJR8628A</strain>
    </source>
</reference>
<protein>
    <submittedName>
        <fullName evidence="1">Sel1 repeat protein</fullName>
    </submittedName>
</protein>
<dbReference type="STRING" id="1261.HMPREF3195_00727"/>
<dbReference type="Gene3D" id="1.25.40.10">
    <property type="entry name" value="Tetratricopeptide repeat domain"/>
    <property type="match status" value="2"/>
</dbReference>
<dbReference type="SUPFAM" id="SSF81901">
    <property type="entry name" value="HCP-like"/>
    <property type="match status" value="1"/>
</dbReference>